<feature type="region of interest" description="Disordered" evidence="1">
    <location>
        <begin position="488"/>
        <end position="507"/>
    </location>
</feature>
<dbReference type="AlphaFoldDB" id="A0A9P1CP44"/>
<sequence>MRSNSILSKWMVACLNRCQRALAAALALLSRLRTVLVEGAMIDNEGCHKEPPEAHRGTQSRWDAEDLEDKVHKGQKRCNARACPSRTEAQCTATSKPDLVQVDEKHNARQQLAKRPRNKAIAKPAGEPAKEEAIFRASSVFLSLWPHRREDDGPGVLKRGLWIGDFDGQLPRKEAFYEHSQCGGIYSPHVQLLDTGAEGFSLGPRVAVLTAAAQDLTRVKPFCKDLLRQKLRSILRMAAEHGDEALVLGAFGCGYFGNPPEAVAEVFQELLSSEFQGVFRLCVFALLRDRNYASFVRHFPVASHEELQRLLGAGAEAAEASKAEVTFTEYPKQTLGVPCGDVKKVRVTLFMLTSLPQAWILSDIVFCLVFGVYITLHSVFGFEPTTTSMASGPVLATVTMVTAGINTWINFGFVMISYCTAPYVAYSWTTHELLVCLYVLFLGMLLEQRATAVFGGVAFAGYKALISAEDASRPADLMSSRYTAAPLPSRLTGAGSDNEDMSTPLPRELQSPAFLDRLMGRFRGDARGPVTSIFSQTGVTSTSSHRARFNADKVAVPEAAVHEAPYFPDKEMTDFLAKDLETGGQPRLSIQTTNESLGSLPFPGSPTGTLPGSPASSGSPAAWRHLRAVKLGGFQNDWLNVLFVERLAPQFRVNQRETYWPASGAYFIYRSLSTNTWGIAKAKRFQAVKEARSNGVAHSPEGYELWLEVNEGQGATQKTNWREWDAQKNKWVTRPGSGVLSRGKVRPKVPSANRAEVEVQTEPQVQHRAVQTIASQAGTRPPGSHPASPTARPAAPPTTSGGSVVSSAAGAVAREKSPVPKSAMSKAKAKPLDPTASTATSAPLPRESDSSLPLHTMPHGSVPKSHPRPAKSTDAPGTEPELRRPSVRLEGGGDGRPSSRSPSPTK</sequence>
<feature type="transmembrane region" description="Helical" evidence="2">
    <location>
        <begin position="358"/>
        <end position="382"/>
    </location>
</feature>
<dbReference type="GO" id="GO:0004386">
    <property type="term" value="F:helicase activity"/>
    <property type="evidence" value="ECO:0007669"/>
    <property type="project" value="UniProtKB-KW"/>
</dbReference>
<dbReference type="Proteomes" id="UP001152797">
    <property type="component" value="Unassembled WGS sequence"/>
</dbReference>
<protein>
    <submittedName>
        <fullName evidence="6">Antiviral helicase SKI2</fullName>
    </submittedName>
</protein>
<feature type="chain" id="PRO_5043270623" evidence="3">
    <location>
        <begin position="24"/>
        <end position="906"/>
    </location>
</feature>
<evidence type="ECO:0000256" key="3">
    <source>
        <dbReference type="SAM" id="SignalP"/>
    </source>
</evidence>
<comment type="caution">
    <text evidence="4">The sequence shown here is derived from an EMBL/GenBank/DDBJ whole genome shotgun (WGS) entry which is preliminary data.</text>
</comment>
<dbReference type="Gene3D" id="3.40.220.10">
    <property type="entry name" value="Leucine Aminopeptidase, subunit E, domain 1"/>
    <property type="match status" value="1"/>
</dbReference>
<feature type="signal peptide" evidence="3">
    <location>
        <begin position="1"/>
        <end position="23"/>
    </location>
</feature>
<keyword evidence="6" id="KW-0347">Helicase</keyword>
<evidence type="ECO:0000313" key="5">
    <source>
        <dbReference type="EMBL" id="CAL1149119.1"/>
    </source>
</evidence>
<feature type="transmembrane region" description="Helical" evidence="2">
    <location>
        <begin position="394"/>
        <end position="418"/>
    </location>
</feature>
<feature type="compositionally biased region" description="Low complexity" evidence="1">
    <location>
        <begin position="785"/>
        <end position="812"/>
    </location>
</feature>
<feature type="compositionally biased region" description="Low complexity" evidence="1">
    <location>
        <begin position="896"/>
        <end position="906"/>
    </location>
</feature>
<keyword evidence="6" id="KW-0378">Hydrolase</keyword>
<gene>
    <name evidence="4" type="ORF">C1SCF055_LOCUS22272</name>
</gene>
<reference evidence="4" key="1">
    <citation type="submission" date="2022-10" db="EMBL/GenBank/DDBJ databases">
        <authorList>
            <person name="Chen Y."/>
            <person name="Dougan E. K."/>
            <person name="Chan C."/>
            <person name="Rhodes N."/>
            <person name="Thang M."/>
        </authorList>
    </citation>
    <scope>NUCLEOTIDE SEQUENCE</scope>
</reference>
<dbReference type="InterPro" id="IPR043472">
    <property type="entry name" value="Macro_dom-like"/>
</dbReference>
<evidence type="ECO:0000313" key="6">
    <source>
        <dbReference type="EMBL" id="CAL4783056.1"/>
    </source>
</evidence>
<evidence type="ECO:0000313" key="4">
    <source>
        <dbReference type="EMBL" id="CAI3995744.1"/>
    </source>
</evidence>
<name>A0A9P1CP44_9DINO</name>
<evidence type="ECO:0000256" key="1">
    <source>
        <dbReference type="SAM" id="MobiDB-lite"/>
    </source>
</evidence>
<keyword evidence="6" id="KW-0547">Nucleotide-binding</keyword>
<evidence type="ECO:0000256" key="2">
    <source>
        <dbReference type="SAM" id="Phobius"/>
    </source>
</evidence>
<feature type="compositionally biased region" description="Low complexity" evidence="1">
    <location>
        <begin position="605"/>
        <end position="618"/>
    </location>
</feature>
<reference evidence="5" key="2">
    <citation type="submission" date="2024-04" db="EMBL/GenBank/DDBJ databases">
        <authorList>
            <person name="Chen Y."/>
            <person name="Shah S."/>
            <person name="Dougan E. K."/>
            <person name="Thang M."/>
            <person name="Chan C."/>
        </authorList>
    </citation>
    <scope>NUCLEOTIDE SEQUENCE [LARGE SCALE GENOMIC DNA]</scope>
</reference>
<dbReference type="OrthoDB" id="445808at2759"/>
<keyword evidence="7" id="KW-1185">Reference proteome</keyword>
<dbReference type="NCBIfam" id="TIGR02452">
    <property type="entry name" value="TIGR02452 family protein"/>
    <property type="match status" value="1"/>
</dbReference>
<keyword evidence="3" id="KW-0732">Signal</keyword>
<feature type="region of interest" description="Disordered" evidence="1">
    <location>
        <begin position="594"/>
        <end position="618"/>
    </location>
</feature>
<dbReference type="EMBL" id="CAMXCT010002112">
    <property type="protein sequence ID" value="CAI3995744.1"/>
    <property type="molecule type" value="Genomic_DNA"/>
</dbReference>
<dbReference type="EMBL" id="CAMXCT020002112">
    <property type="protein sequence ID" value="CAL1149119.1"/>
    <property type="molecule type" value="Genomic_DNA"/>
</dbReference>
<keyword evidence="2" id="KW-0812">Transmembrane</keyword>
<accession>A0A9P1CP44</accession>
<dbReference type="EMBL" id="CAMXCT030002112">
    <property type="protein sequence ID" value="CAL4783056.1"/>
    <property type="molecule type" value="Genomic_DNA"/>
</dbReference>
<proteinExistence type="predicted"/>
<organism evidence="4">
    <name type="scientific">Cladocopium goreaui</name>
    <dbReference type="NCBI Taxonomy" id="2562237"/>
    <lineage>
        <taxon>Eukaryota</taxon>
        <taxon>Sar</taxon>
        <taxon>Alveolata</taxon>
        <taxon>Dinophyceae</taxon>
        <taxon>Suessiales</taxon>
        <taxon>Symbiodiniaceae</taxon>
        <taxon>Cladocopium</taxon>
    </lineage>
</organism>
<dbReference type="SUPFAM" id="SSF52949">
    <property type="entry name" value="Macro domain-like"/>
    <property type="match status" value="1"/>
</dbReference>
<dbReference type="InterPro" id="IPR012664">
    <property type="entry name" value="CHP02452"/>
</dbReference>
<evidence type="ECO:0000313" key="7">
    <source>
        <dbReference type="Proteomes" id="UP001152797"/>
    </source>
</evidence>
<keyword evidence="6" id="KW-0067">ATP-binding</keyword>
<dbReference type="PANTHER" id="PTHR35596">
    <property type="entry name" value="DUF2263 DOMAIN-CONTAINING PROTEIN"/>
    <property type="match status" value="1"/>
</dbReference>
<dbReference type="PANTHER" id="PTHR35596:SF1">
    <property type="entry name" value="MICROBIAL-TYPE PARG CATALYTIC DOMAIN-CONTAINING PROTEIN"/>
    <property type="match status" value="1"/>
</dbReference>
<feature type="transmembrane region" description="Helical" evidence="2">
    <location>
        <begin position="424"/>
        <end position="446"/>
    </location>
</feature>
<keyword evidence="2" id="KW-1133">Transmembrane helix</keyword>
<keyword evidence="2" id="KW-0472">Membrane</keyword>
<feature type="region of interest" description="Disordered" evidence="1">
    <location>
        <begin position="733"/>
        <end position="906"/>
    </location>
</feature>